<dbReference type="AlphaFoldDB" id="A0A939T4K7"/>
<evidence type="ECO:0000313" key="5">
    <source>
        <dbReference type="Proteomes" id="UP000669179"/>
    </source>
</evidence>
<keyword evidence="2" id="KW-0732">Signal</keyword>
<dbReference type="PROSITE" id="PS51257">
    <property type="entry name" value="PROKAR_LIPOPROTEIN"/>
    <property type="match status" value="1"/>
</dbReference>
<proteinExistence type="predicted"/>
<evidence type="ECO:0000259" key="3">
    <source>
        <dbReference type="Pfam" id="PF26366"/>
    </source>
</evidence>
<feature type="signal peptide" evidence="2">
    <location>
        <begin position="1"/>
        <end position="21"/>
    </location>
</feature>
<feature type="domain" description="DUF8094" evidence="3">
    <location>
        <begin position="46"/>
        <end position="347"/>
    </location>
</feature>
<feature type="region of interest" description="Disordered" evidence="1">
    <location>
        <begin position="321"/>
        <end position="353"/>
    </location>
</feature>
<reference evidence="4" key="1">
    <citation type="submission" date="2021-03" db="EMBL/GenBank/DDBJ databases">
        <authorList>
            <person name="Kanchanasin P."/>
            <person name="Saeng-In P."/>
            <person name="Phongsopitanun W."/>
            <person name="Yuki M."/>
            <person name="Kudo T."/>
            <person name="Ohkuma M."/>
            <person name="Tanasupawat S."/>
        </authorList>
    </citation>
    <scope>NUCLEOTIDE SEQUENCE</scope>
    <source>
        <strain evidence="4">GKU 128</strain>
    </source>
</reference>
<dbReference type="Proteomes" id="UP000669179">
    <property type="component" value="Unassembled WGS sequence"/>
</dbReference>
<keyword evidence="5" id="KW-1185">Reference proteome</keyword>
<evidence type="ECO:0000256" key="2">
    <source>
        <dbReference type="SAM" id="SignalP"/>
    </source>
</evidence>
<dbReference type="RefSeq" id="WP_208255996.1">
    <property type="nucleotide sequence ID" value="NZ_JAGEOJ010000005.1"/>
</dbReference>
<feature type="chain" id="PRO_5038919432" description="DUF8094 domain-containing protein" evidence="2">
    <location>
        <begin position="22"/>
        <end position="353"/>
    </location>
</feature>
<dbReference type="EMBL" id="JAGEOJ010000005">
    <property type="protein sequence ID" value="MBO2448359.1"/>
    <property type="molecule type" value="Genomic_DNA"/>
</dbReference>
<evidence type="ECO:0000256" key="1">
    <source>
        <dbReference type="SAM" id="MobiDB-lite"/>
    </source>
</evidence>
<organism evidence="4 5">
    <name type="scientific">Actinomadura barringtoniae</name>
    <dbReference type="NCBI Taxonomy" id="1427535"/>
    <lineage>
        <taxon>Bacteria</taxon>
        <taxon>Bacillati</taxon>
        <taxon>Actinomycetota</taxon>
        <taxon>Actinomycetes</taxon>
        <taxon>Streptosporangiales</taxon>
        <taxon>Thermomonosporaceae</taxon>
        <taxon>Actinomadura</taxon>
    </lineage>
</organism>
<name>A0A939T4K7_9ACTN</name>
<protein>
    <recommendedName>
        <fullName evidence="3">DUF8094 domain-containing protein</fullName>
    </recommendedName>
</protein>
<dbReference type="Pfam" id="PF26366">
    <property type="entry name" value="DUF8094"/>
    <property type="match status" value="1"/>
</dbReference>
<dbReference type="InterPro" id="IPR058407">
    <property type="entry name" value="DUF8094"/>
</dbReference>
<evidence type="ECO:0000313" key="4">
    <source>
        <dbReference type="EMBL" id="MBO2448359.1"/>
    </source>
</evidence>
<comment type="caution">
    <text evidence="4">The sequence shown here is derived from an EMBL/GenBank/DDBJ whole genome shotgun (WGS) entry which is preliminary data.</text>
</comment>
<accession>A0A939T4K7</accession>
<sequence>MRRTTLAACAAVLLAVTPAVASCAGQESKARPRAALTTVAPSPEPLTPQLAESQFRSFVGNDDVARAARDERLALNWVSDGQAMLTAAEFRKAAFDGDPVQRFDYGTPKFYVPKLKEEFPQWFVAQVPRTVKGDPKSTRTALMGFIRKGSTDTWHLSLSTLLAPKAKMPKIAVGPDGYATGVTPDDTSVLIGPQQVPGIHATLAFEGPDSVTARIMKNGPYTTGYYNQSRKDHRKALSRGLILQTVFVATPWPLFPLRTEHGGVTVLYSLSRNTNTQPKDKDKAKGLNPPLPPEIAHLLENGVEGPQIQTSETLQFVAFDPAKSTDKSKEQSKAEVFGEDGAFTKASAPPKAS</sequence>
<feature type="compositionally biased region" description="Basic and acidic residues" evidence="1">
    <location>
        <begin position="323"/>
        <end position="333"/>
    </location>
</feature>
<gene>
    <name evidence="4" type="ORF">J4573_14740</name>
</gene>